<dbReference type="SUPFAM" id="SSF47188">
    <property type="entry name" value="Hemerythrin-like"/>
    <property type="match status" value="1"/>
</dbReference>
<feature type="domain" description="Hemerythrin-like" evidence="4">
    <location>
        <begin position="12"/>
        <end position="126"/>
    </location>
</feature>
<dbReference type="EMBL" id="CP000251">
    <property type="protein sequence ID" value="ABC79996.1"/>
    <property type="molecule type" value="Genomic_DNA"/>
</dbReference>
<evidence type="ECO:0000313" key="5">
    <source>
        <dbReference type="EMBL" id="ABC79996.1"/>
    </source>
</evidence>
<dbReference type="PANTHER" id="PTHR37164:SF1">
    <property type="entry name" value="BACTERIOHEMERYTHRIN"/>
    <property type="match status" value="1"/>
</dbReference>
<dbReference type="STRING" id="290397.Adeh_0219"/>
<proteinExistence type="inferred from homology"/>
<dbReference type="NCBIfam" id="TIGR02481">
    <property type="entry name" value="hemeryth_dom"/>
    <property type="match status" value="1"/>
</dbReference>
<evidence type="ECO:0000313" key="6">
    <source>
        <dbReference type="Proteomes" id="UP000001935"/>
    </source>
</evidence>
<name>Q2IMG1_ANADE</name>
<accession>Q2IMG1</accession>
<dbReference type="InterPro" id="IPR035938">
    <property type="entry name" value="Hemerythrin-like_sf"/>
</dbReference>
<dbReference type="Gene3D" id="1.20.120.50">
    <property type="entry name" value="Hemerythrin-like"/>
    <property type="match status" value="1"/>
</dbReference>
<dbReference type="Proteomes" id="UP000001935">
    <property type="component" value="Chromosome"/>
</dbReference>
<keyword evidence="3" id="KW-0408">Iron</keyword>
<evidence type="ECO:0000256" key="2">
    <source>
        <dbReference type="ARBA" id="ARBA00022723"/>
    </source>
</evidence>
<dbReference type="InterPro" id="IPR012827">
    <property type="entry name" value="Hemerythrin_metal-bd"/>
</dbReference>
<dbReference type="eggNOG" id="COG2703">
    <property type="taxonomic scope" value="Bacteria"/>
</dbReference>
<protein>
    <submittedName>
        <fullName evidence="5">Hemerythrin-like, metal-binding protein</fullName>
    </submittedName>
</protein>
<dbReference type="CDD" id="cd12107">
    <property type="entry name" value="Hemerythrin"/>
    <property type="match status" value="1"/>
</dbReference>
<dbReference type="Pfam" id="PF01814">
    <property type="entry name" value="Hemerythrin"/>
    <property type="match status" value="1"/>
</dbReference>
<dbReference type="AlphaFoldDB" id="Q2IMG1"/>
<evidence type="ECO:0000256" key="1">
    <source>
        <dbReference type="ARBA" id="ARBA00010587"/>
    </source>
</evidence>
<dbReference type="KEGG" id="ade:Adeh_0219"/>
<comment type="similarity">
    <text evidence="1">Belongs to the hemerythrin family.</text>
</comment>
<dbReference type="InterPro" id="IPR050669">
    <property type="entry name" value="Hemerythrin"/>
</dbReference>
<dbReference type="InterPro" id="IPR012312">
    <property type="entry name" value="Hemerythrin-like"/>
</dbReference>
<evidence type="ECO:0000259" key="4">
    <source>
        <dbReference type="Pfam" id="PF01814"/>
    </source>
</evidence>
<organism evidence="5 6">
    <name type="scientific">Anaeromyxobacter dehalogenans (strain 2CP-C)</name>
    <dbReference type="NCBI Taxonomy" id="290397"/>
    <lineage>
        <taxon>Bacteria</taxon>
        <taxon>Pseudomonadati</taxon>
        <taxon>Myxococcota</taxon>
        <taxon>Myxococcia</taxon>
        <taxon>Myxococcales</taxon>
        <taxon>Cystobacterineae</taxon>
        <taxon>Anaeromyxobacteraceae</taxon>
        <taxon>Anaeromyxobacter</taxon>
    </lineage>
</organism>
<dbReference type="NCBIfam" id="NF033749">
    <property type="entry name" value="bact_hemeryth"/>
    <property type="match status" value="1"/>
</dbReference>
<dbReference type="HOGENOM" id="CLU_086902_3_1_7"/>
<keyword evidence="2" id="KW-0479">Metal-binding</keyword>
<evidence type="ECO:0000256" key="3">
    <source>
        <dbReference type="ARBA" id="ARBA00023004"/>
    </source>
</evidence>
<sequence length="138" mass="15544">MAITWDPTLALGIEEIDAQHEELFRRVDALLESVQERRSAEETRRMLAFLDAYVVEHFGAEEALMQAHRYPGLAAQRAEHAGFAADLAALREELERDGMNALLVVRVNARVATWLFEHISRSDRAFGRFLLAAPAARA</sequence>
<gene>
    <name evidence="5" type="ordered locus">Adeh_0219</name>
</gene>
<dbReference type="GO" id="GO:0046872">
    <property type="term" value="F:metal ion binding"/>
    <property type="evidence" value="ECO:0007669"/>
    <property type="project" value="UniProtKB-KW"/>
</dbReference>
<dbReference type="PANTHER" id="PTHR37164">
    <property type="entry name" value="BACTERIOHEMERYTHRIN"/>
    <property type="match status" value="1"/>
</dbReference>
<reference evidence="5 6" key="1">
    <citation type="submission" date="2006-01" db="EMBL/GenBank/DDBJ databases">
        <title>Complete sequence of Anaeromyxobacter dehalogenans 2CP-C.</title>
        <authorList>
            <consortium name="US DOE Joint Genome Institute"/>
            <person name="Copeland A."/>
            <person name="Lucas S."/>
            <person name="Lapidus A."/>
            <person name="Barry K."/>
            <person name="Detter J.C."/>
            <person name="Glavina T."/>
            <person name="Hammon N."/>
            <person name="Israni S."/>
            <person name="Pitluck S."/>
            <person name="Brettin T."/>
            <person name="Bruce D."/>
            <person name="Han C."/>
            <person name="Tapia R."/>
            <person name="Gilna P."/>
            <person name="Kiss H."/>
            <person name="Schmutz J."/>
            <person name="Larimer F."/>
            <person name="Land M."/>
            <person name="Kyrpides N."/>
            <person name="Anderson I."/>
            <person name="Sanford R.A."/>
            <person name="Ritalahti K.M."/>
            <person name="Thomas H.S."/>
            <person name="Kirby J.R."/>
            <person name="Zhulin I.B."/>
            <person name="Loeffler F.E."/>
            <person name="Richardson P."/>
        </authorList>
    </citation>
    <scope>NUCLEOTIDE SEQUENCE [LARGE SCALE GENOMIC DNA]</scope>
    <source>
        <strain evidence="5 6">2CP-C</strain>
    </source>
</reference>
<dbReference type="RefSeq" id="WP_011419279.1">
    <property type="nucleotide sequence ID" value="NC_007760.1"/>
</dbReference>